<proteinExistence type="predicted"/>
<keyword evidence="2" id="KW-1133">Transmembrane helix</keyword>
<dbReference type="EMBL" id="JAYMRW010000010">
    <property type="protein sequence ID" value="MEM5450500.1"/>
    <property type="molecule type" value="Genomic_DNA"/>
</dbReference>
<accession>A0ABU9SGM6</accession>
<comment type="caution">
    <text evidence="3">The sequence shown here is derived from an EMBL/GenBank/DDBJ whole genome shotgun (WGS) entry which is preliminary data.</text>
</comment>
<dbReference type="RefSeq" id="WP_406953154.1">
    <property type="nucleotide sequence ID" value="NZ_JAYMRW010000010.1"/>
</dbReference>
<feature type="transmembrane region" description="Helical" evidence="2">
    <location>
        <begin position="125"/>
        <end position="144"/>
    </location>
</feature>
<feature type="transmembrane region" description="Helical" evidence="2">
    <location>
        <begin position="393"/>
        <end position="412"/>
    </location>
</feature>
<sequence length="634" mass="70058">MTIKWSRGNVHLILSWIVVGILGIVEGLYGRTQYYGDWISYLNVSWAVTHLDWREIFNPFWNPGYPALVAGARALAAPTPDGEWYAITAVNWVIYLVAYAAWRGLIRSALALYWPGSLALGKHPFTVWIGVCVFLGACLALDSVSAACPDLLVTTGFLLASGLLLSLIRRKDLLTATLLGLVLGLGVWVKGVFTPFACLFMLTLFIYCCMRGGLWKSFGAVAGTFGVLFAVYIAGISWSYGEFTLGASGALNVPWHVNELPHLTNWQGGPAQFGRPIHPTSQLVAGLPVFGFGTPFHTTYPPYNDVAYWYKGFKTFFSLKMQLIAMGRSLWSLQQILKQHPTVLSLAAALLFIVARRSWRASLLRTIIRVWPLLLPTVGGFATYFIVHVEDRYLSAFVMVIALLTWAPLLDATLQSRRLLATALVIIYGAGALGELAMTDGPSFVAAVNRSDFHDDPKWRIADALTASGLQPGDPVAVIRDSYPTVRVSWAYVSRLRIVAEFGGLPYRIEPQDRNRLDRKDEVLWPNFSETFWTKLTAQQREEIMQAFHQTGARAVVSLAMPNIQPGPGWVALKGTPAWLYKFDDVVNKSTIASNSLSDVSTVPRGIPYPPFDQEERSHGDYCGSPRSRSGIAG</sequence>
<feature type="transmembrane region" description="Helical" evidence="2">
    <location>
        <begin position="367"/>
        <end position="387"/>
    </location>
</feature>
<keyword evidence="2" id="KW-0812">Transmembrane</keyword>
<protein>
    <recommendedName>
        <fullName evidence="5">Glycosyltransferase RgtA/B/C/D-like domain-containing protein</fullName>
    </recommendedName>
</protein>
<evidence type="ECO:0000256" key="1">
    <source>
        <dbReference type="SAM" id="MobiDB-lite"/>
    </source>
</evidence>
<gene>
    <name evidence="3" type="ORF">VSR33_23765</name>
</gene>
<feature type="transmembrane region" description="Helical" evidence="2">
    <location>
        <begin position="220"/>
        <end position="240"/>
    </location>
</feature>
<keyword evidence="4" id="KW-1185">Reference proteome</keyword>
<dbReference type="Proteomes" id="UP001390669">
    <property type="component" value="Unassembled WGS sequence"/>
</dbReference>
<feature type="transmembrane region" description="Helical" evidence="2">
    <location>
        <begin position="151"/>
        <end position="168"/>
    </location>
</feature>
<feature type="transmembrane region" description="Helical" evidence="2">
    <location>
        <begin position="188"/>
        <end position="208"/>
    </location>
</feature>
<evidence type="ECO:0008006" key="5">
    <source>
        <dbReference type="Google" id="ProtNLM"/>
    </source>
</evidence>
<feature type="transmembrane region" description="Helical" evidence="2">
    <location>
        <begin position="12"/>
        <end position="29"/>
    </location>
</feature>
<name>A0ABU9SGM6_9BURK</name>
<feature type="transmembrane region" description="Helical" evidence="2">
    <location>
        <begin position="419"/>
        <end position="438"/>
    </location>
</feature>
<feature type="region of interest" description="Disordered" evidence="1">
    <location>
        <begin position="603"/>
        <end position="634"/>
    </location>
</feature>
<organism evidence="3 4">
    <name type="scientific">Paraburkholderia guartelaensis</name>
    <dbReference type="NCBI Taxonomy" id="2546446"/>
    <lineage>
        <taxon>Bacteria</taxon>
        <taxon>Pseudomonadati</taxon>
        <taxon>Pseudomonadota</taxon>
        <taxon>Betaproteobacteria</taxon>
        <taxon>Burkholderiales</taxon>
        <taxon>Burkholderiaceae</taxon>
        <taxon>Paraburkholderia</taxon>
    </lineage>
</organism>
<feature type="transmembrane region" description="Helical" evidence="2">
    <location>
        <begin position="84"/>
        <end position="105"/>
    </location>
</feature>
<keyword evidence="2" id="KW-0472">Membrane</keyword>
<reference evidence="3 4" key="1">
    <citation type="submission" date="2024-01" db="EMBL/GenBank/DDBJ databases">
        <title>The diversity of rhizobia nodulating Mimosa spp. in eleven states of Brazil covering several biomes is determined by host plant, location, and edaphic factors.</title>
        <authorList>
            <person name="Rouws L."/>
            <person name="Barauna A."/>
            <person name="Beukes C."/>
            <person name="De Faria S.M."/>
            <person name="Gross E."/>
            <person name="Dos Reis Junior F.B."/>
            <person name="Simon M."/>
            <person name="Maluk M."/>
            <person name="Odee D.W."/>
            <person name="Kenicer G."/>
            <person name="Young J.P.W."/>
            <person name="Reis V.M."/>
            <person name="Zilli J."/>
            <person name="James E.K."/>
        </authorList>
    </citation>
    <scope>NUCLEOTIDE SEQUENCE [LARGE SCALE GENOMIC DNA]</scope>
    <source>
        <strain evidence="3 4">JPY164</strain>
    </source>
</reference>
<evidence type="ECO:0000313" key="4">
    <source>
        <dbReference type="Proteomes" id="UP001390669"/>
    </source>
</evidence>
<evidence type="ECO:0000256" key="2">
    <source>
        <dbReference type="SAM" id="Phobius"/>
    </source>
</evidence>
<evidence type="ECO:0000313" key="3">
    <source>
        <dbReference type="EMBL" id="MEM5450500.1"/>
    </source>
</evidence>